<dbReference type="InterPro" id="IPR013321">
    <property type="entry name" value="Arc_rbn_hlx_hlx"/>
</dbReference>
<protein>
    <submittedName>
        <fullName evidence="1">Type II toxin-antitoxin system RelB/DinJ family antitoxin</fullName>
    </submittedName>
</protein>
<dbReference type="Proteomes" id="UP001227831">
    <property type="component" value="Unassembled WGS sequence"/>
</dbReference>
<reference evidence="1 2" key="1">
    <citation type="journal article" date="2023" name="Int. J. Syst. Evol. Microbiol.">
        <title>Lactiplantibacillus brownii sp. nov., a novel psychrotolerant species isolated from sauerkraut.</title>
        <authorList>
            <person name="Heng Y.C."/>
            <person name="Silvaraju S."/>
            <person name="Lee J.K.Y."/>
            <person name="Kittelmann S."/>
        </authorList>
    </citation>
    <scope>NUCLEOTIDE SEQUENCE [LARGE SCALE GENOMIC DNA]</scope>
    <source>
        <strain evidence="1 2">WILCCON 0030</strain>
    </source>
</reference>
<evidence type="ECO:0000313" key="2">
    <source>
        <dbReference type="Proteomes" id="UP001227831"/>
    </source>
</evidence>
<comment type="caution">
    <text evidence="1">The sequence shown here is derived from an EMBL/GenBank/DDBJ whole genome shotgun (WGS) entry which is preliminary data.</text>
</comment>
<gene>
    <name evidence="1" type="ORF">RA086_13920</name>
</gene>
<keyword evidence="2" id="KW-1185">Reference proteome</keyword>
<evidence type="ECO:0000313" key="1">
    <source>
        <dbReference type="EMBL" id="MDQ7938708.1"/>
    </source>
</evidence>
<sequence length="92" mass="10449">MTTQKQKIQVSIDSDLSEEVDRILVALGMNSTTLINALYQQIAATGSVPFEVSLSQREKLNLKIKTLSKQRPLRVIEAPSKLDEYYDDDDEY</sequence>
<name>A0ABU1ACJ7_9LACO</name>
<dbReference type="EMBL" id="JAVCWF010000001">
    <property type="protein sequence ID" value="MDQ7938708.1"/>
    <property type="molecule type" value="Genomic_DNA"/>
</dbReference>
<dbReference type="Gene3D" id="1.10.1220.10">
    <property type="entry name" value="Met repressor-like"/>
    <property type="match status" value="1"/>
</dbReference>
<accession>A0ABU1ACJ7</accession>
<organism evidence="1 2">
    <name type="scientific">Lactiplantibacillus brownii</name>
    <dbReference type="NCBI Taxonomy" id="3069269"/>
    <lineage>
        <taxon>Bacteria</taxon>
        <taxon>Bacillati</taxon>
        <taxon>Bacillota</taxon>
        <taxon>Bacilli</taxon>
        <taxon>Lactobacillales</taxon>
        <taxon>Lactobacillaceae</taxon>
        <taxon>Lactiplantibacillus</taxon>
    </lineage>
</organism>
<dbReference type="InterPro" id="IPR007337">
    <property type="entry name" value="RelB/DinJ"/>
</dbReference>
<dbReference type="Pfam" id="PF04221">
    <property type="entry name" value="RelB"/>
    <property type="match status" value="1"/>
</dbReference>
<proteinExistence type="predicted"/>
<dbReference type="RefSeq" id="WP_308704368.1">
    <property type="nucleotide sequence ID" value="NZ_AP027463.1"/>
</dbReference>